<dbReference type="EMBL" id="MPUJ01000021">
    <property type="protein sequence ID" value="ONK01706.1"/>
    <property type="molecule type" value="Genomic_DNA"/>
</dbReference>
<accession>A0A1V2QZL6</accession>
<evidence type="ECO:0000313" key="5">
    <source>
        <dbReference type="Proteomes" id="UP000189286"/>
    </source>
</evidence>
<dbReference type="GO" id="GO:0016405">
    <property type="term" value="F:CoA-ligase activity"/>
    <property type="evidence" value="ECO:0007669"/>
    <property type="project" value="TreeGrafter"/>
</dbReference>
<evidence type="ECO:0000313" key="4">
    <source>
        <dbReference type="EMBL" id="ONK01706.1"/>
    </source>
</evidence>
<dbReference type="RefSeq" id="WP_039359796.1">
    <property type="nucleotide sequence ID" value="NZ_JRMH01000001.1"/>
</dbReference>
<dbReference type="SUPFAM" id="SSF56801">
    <property type="entry name" value="Acetyl-CoA synthetase-like"/>
    <property type="match status" value="1"/>
</dbReference>
<sequence length="468" mass="52447">MLFDFNKYIHNTAIVTENGSEVSYKELDLFSNELGEKIRERALIFSLCSNCLGAIVGYVSALKHDAVPLLLDKDIDSTLLSNLIDIYEPDYIYVPVERQSLFSYKTVFLRHGYALLETNIHHNKNNSLNSDLALLLTTSGSMGSPKLVRQSYQNIESNASAIVEYLGITKTDRAITLLPMNYTYGLSIINSHFSIGASVVLTNSTLMQKEFWTLLQVSNVTSIAGVPYTYEMLDKLKFMRRDLPNLKTLTQAGGKLSLELHEKIARYAYDNNKKFFVMYGQTEATARMGYLPADKTLEKIGSMGIAIPGGKFSLIDENGNLINSPETAGELVYHGDNVSLGYASSRDDLSEGDDFKGRLLTGDVAKFDNDGFFYIIGRKKRFLKIYGNRVNLDETERLIKSNFIDIDCACCGIDDAMDIYITNNDCIQNVRDFVAKTSKINFSAFKVKYIFSLPKNNAGKILYSELGK</sequence>
<keyword evidence="2" id="KW-0436">Ligase</keyword>
<organism evidence="4 5">
    <name type="scientific">Pectobacterium actinidiae</name>
    <dbReference type="NCBI Taxonomy" id="1507808"/>
    <lineage>
        <taxon>Bacteria</taxon>
        <taxon>Pseudomonadati</taxon>
        <taxon>Pseudomonadota</taxon>
        <taxon>Gammaproteobacteria</taxon>
        <taxon>Enterobacterales</taxon>
        <taxon>Pectobacteriaceae</taxon>
        <taxon>Pectobacterium</taxon>
    </lineage>
</organism>
<comment type="similarity">
    <text evidence="1">Belongs to the ATP-dependent AMP-binding enzyme family.</text>
</comment>
<evidence type="ECO:0000256" key="2">
    <source>
        <dbReference type="ARBA" id="ARBA00022598"/>
    </source>
</evidence>
<dbReference type="PANTHER" id="PTHR24096">
    <property type="entry name" value="LONG-CHAIN-FATTY-ACID--COA LIGASE"/>
    <property type="match status" value="1"/>
</dbReference>
<proteinExistence type="inferred from homology"/>
<protein>
    <submittedName>
        <fullName evidence="4">AMP-dependent synthetase</fullName>
    </submittedName>
</protein>
<feature type="domain" description="AMP-dependent synthetase/ligase" evidence="3">
    <location>
        <begin position="8"/>
        <end position="342"/>
    </location>
</feature>
<dbReference type="PANTHER" id="PTHR24096:SF149">
    <property type="entry name" value="AMP-BINDING DOMAIN-CONTAINING PROTEIN-RELATED"/>
    <property type="match status" value="1"/>
</dbReference>
<evidence type="ECO:0000256" key="1">
    <source>
        <dbReference type="ARBA" id="ARBA00006432"/>
    </source>
</evidence>
<dbReference type="Proteomes" id="UP000189286">
    <property type="component" value="Unassembled WGS sequence"/>
</dbReference>
<dbReference type="InterPro" id="IPR042099">
    <property type="entry name" value="ANL_N_sf"/>
</dbReference>
<name>A0A1V2QZL6_9GAMM</name>
<dbReference type="InterPro" id="IPR000873">
    <property type="entry name" value="AMP-dep_synth/lig_dom"/>
</dbReference>
<comment type="caution">
    <text evidence="4">The sequence shown here is derived from an EMBL/GenBank/DDBJ whole genome shotgun (WGS) entry which is preliminary data.</text>
</comment>
<evidence type="ECO:0000259" key="3">
    <source>
        <dbReference type="Pfam" id="PF00501"/>
    </source>
</evidence>
<dbReference type="AlphaFoldDB" id="A0A1V2QZL6"/>
<dbReference type="Gene3D" id="3.40.50.12780">
    <property type="entry name" value="N-terminal domain of ligase-like"/>
    <property type="match status" value="1"/>
</dbReference>
<dbReference type="Pfam" id="PF00501">
    <property type="entry name" value="AMP-binding"/>
    <property type="match status" value="1"/>
</dbReference>
<gene>
    <name evidence="4" type="ORF">BSK71_19760</name>
</gene>
<reference evidence="5" key="1">
    <citation type="submission" date="2016-11" db="EMBL/GenBank/DDBJ databases">
        <authorList>
            <person name="Panda P."/>
            <person name="Visnovsky S."/>
            <person name="Pitman A."/>
        </authorList>
    </citation>
    <scope>NUCLEOTIDE SEQUENCE [LARGE SCALE GENOMIC DNA]</scope>
    <source>
        <strain evidence="5">ICMP 9972</strain>
    </source>
</reference>